<sequence length="276" mass="33472">MKMMMENDYRYFKNHGFAYKLVLLDELFSKTLIYLLILQQRCNSISTELFTILLCFTQTIITNSLNYQLIICLYSLFSIFNSFYTESLFAYFYKQSKSSIQVQQCLHNQFFQDRMRFKIIILLKIRNSNKQSQLFTSSSYYAGSIQSVLELYYFCHIRITVHKMKWNDAKAQLHMYMDKYRNNLDVSFSNHTRLVILSLRMFESNFLQYNEQYLRNFNNITNNLFVHNQDIYSIQKQQEEILQHTDSIILVLRQIISNKRMVKQRNRLYFIYQNSI</sequence>
<feature type="transmembrane region" description="Helical" evidence="1">
    <location>
        <begin position="42"/>
        <end position="61"/>
    </location>
</feature>
<reference evidence="2" key="1">
    <citation type="submission" date="2021-01" db="EMBL/GenBank/DDBJ databases">
        <authorList>
            <consortium name="Genoscope - CEA"/>
            <person name="William W."/>
        </authorList>
    </citation>
    <scope>NUCLEOTIDE SEQUENCE</scope>
</reference>
<evidence type="ECO:0000313" key="2">
    <source>
        <dbReference type="EMBL" id="CAD8214354.1"/>
    </source>
</evidence>
<gene>
    <name evidence="2" type="ORF">POCTA_138.1.T1750002</name>
</gene>
<keyword evidence="1" id="KW-0472">Membrane</keyword>
<evidence type="ECO:0000256" key="1">
    <source>
        <dbReference type="SAM" id="Phobius"/>
    </source>
</evidence>
<dbReference type="EMBL" id="CAJJDP010000179">
    <property type="protein sequence ID" value="CAD8214354.1"/>
    <property type="molecule type" value="Genomic_DNA"/>
</dbReference>
<keyword evidence="3" id="KW-1185">Reference proteome</keyword>
<evidence type="ECO:0000313" key="3">
    <source>
        <dbReference type="Proteomes" id="UP000683925"/>
    </source>
</evidence>
<protein>
    <recommendedName>
        <fullName evidence="4">Transmembrane protein</fullName>
    </recommendedName>
</protein>
<accession>A0A8S1YRG7</accession>
<keyword evidence="1" id="KW-0812">Transmembrane</keyword>
<dbReference type="OrthoDB" id="10252502at2759"/>
<name>A0A8S1YRG7_PAROT</name>
<keyword evidence="1" id="KW-1133">Transmembrane helix</keyword>
<dbReference type="AlphaFoldDB" id="A0A8S1YRG7"/>
<comment type="caution">
    <text evidence="2">The sequence shown here is derived from an EMBL/GenBank/DDBJ whole genome shotgun (WGS) entry which is preliminary data.</text>
</comment>
<evidence type="ECO:0008006" key="4">
    <source>
        <dbReference type="Google" id="ProtNLM"/>
    </source>
</evidence>
<organism evidence="2 3">
    <name type="scientific">Paramecium octaurelia</name>
    <dbReference type="NCBI Taxonomy" id="43137"/>
    <lineage>
        <taxon>Eukaryota</taxon>
        <taxon>Sar</taxon>
        <taxon>Alveolata</taxon>
        <taxon>Ciliophora</taxon>
        <taxon>Intramacronucleata</taxon>
        <taxon>Oligohymenophorea</taxon>
        <taxon>Peniculida</taxon>
        <taxon>Parameciidae</taxon>
        <taxon>Paramecium</taxon>
    </lineage>
</organism>
<dbReference type="Proteomes" id="UP000683925">
    <property type="component" value="Unassembled WGS sequence"/>
</dbReference>
<proteinExistence type="predicted"/>